<accession>A0A1P8KJK6</accession>
<dbReference type="RefSeq" id="WP_076083814.1">
    <property type="nucleotide sequence ID" value="NZ_CP019070.1"/>
</dbReference>
<keyword evidence="3" id="KW-0812">Transmembrane</keyword>
<dbReference type="InterPro" id="IPR024188">
    <property type="entry name" value="GltB"/>
</dbReference>
<keyword evidence="6" id="KW-1185">Reference proteome</keyword>
<keyword evidence="3" id="KW-0472">Membrane</keyword>
<keyword evidence="3" id="KW-1133">Transmembrane helix</keyword>
<feature type="domain" description="Glutamate synthase" evidence="4">
    <location>
        <begin position="115"/>
        <end position="529"/>
    </location>
</feature>
<name>A0A1P8KJK6_9BACT</name>
<evidence type="ECO:0000256" key="2">
    <source>
        <dbReference type="PIRNR" id="PIRNR006429"/>
    </source>
</evidence>
<gene>
    <name evidence="5" type="ORF">LPB137_02215</name>
</gene>
<dbReference type="PANTHER" id="PTHR43819:SF1">
    <property type="entry name" value="ARCHAEAL-TYPE GLUTAMATE SYNTHASE [NADPH]"/>
    <property type="match status" value="1"/>
</dbReference>
<dbReference type="PIRSF" id="PIRSF006429">
    <property type="entry name" value="GOGAT_lg_2"/>
    <property type="match status" value="1"/>
</dbReference>
<sequence length="571" mass="65269">MGTGITLFLSLVIIIIAWYIHDKYVQRTHQILVNYPIIGRLRFVFQEFREPFRQYFGDEKFYESMDKLDWVYNASRDKISFSSFSPAQPLEKPKFMLRHTNIVLNDDEVDNEFNVTLGENREQPFFAKSVIARAPMSDGSISPEGTRAFVYGAKMGGFPINSGEGGLTSNFFVTHYDYDERYMKEVRGSILEYKIFKLAKIFFNEPVAVDLYRKRVFKNDLEADTYMFNKDKECFYRPNWEAPLESFPSVVPEDMADIILQISSGFYGVRTKEGEFDIERYKKQMSFCKMTEIKIAQGAKQTGGKLVAKKVTPSIAYYRNIEANKDAFSPNRFPYANTIEELFNFIGTLQVASKKPVGIKIVISDHDNIVPLAQEIKRRIDLNLPYPDYISIDGGSGGSATAPLDMMERIGMDIRDALYLVDKVLKDYGVRDKVKISASGKILTPDDIVIILCLGADFVQIARGFMMSAGCIRARFCSGATKHQCPVGLATQDIKKRKHYFVKKHSQNVKNYHNNILKSMKSLLAVMGLKNVKDLSKEKLIFLDKDSIIHDDMDALFERRVLKKKGKSDES</sequence>
<protein>
    <submittedName>
        <fullName evidence="5">FMN-binding glutamate synthase family protein</fullName>
    </submittedName>
</protein>
<evidence type="ECO:0000256" key="1">
    <source>
        <dbReference type="ARBA" id="ARBA00009716"/>
    </source>
</evidence>
<dbReference type="PANTHER" id="PTHR43819">
    <property type="entry name" value="ARCHAEAL-TYPE GLUTAMATE SYNTHASE [NADPH]"/>
    <property type="match status" value="1"/>
</dbReference>
<dbReference type="Pfam" id="PF01645">
    <property type="entry name" value="Glu_synthase"/>
    <property type="match status" value="1"/>
</dbReference>
<dbReference type="InterPro" id="IPR013785">
    <property type="entry name" value="Aldolase_TIM"/>
</dbReference>
<dbReference type="GO" id="GO:0015930">
    <property type="term" value="F:glutamate synthase activity"/>
    <property type="evidence" value="ECO:0007669"/>
    <property type="project" value="InterPro"/>
</dbReference>
<proteinExistence type="inferred from homology"/>
<organism evidence="5 6">
    <name type="scientific">Poseidonibacter parvus</name>
    <dbReference type="NCBI Taxonomy" id="1850254"/>
    <lineage>
        <taxon>Bacteria</taxon>
        <taxon>Pseudomonadati</taxon>
        <taxon>Campylobacterota</taxon>
        <taxon>Epsilonproteobacteria</taxon>
        <taxon>Campylobacterales</taxon>
        <taxon>Arcobacteraceae</taxon>
        <taxon>Poseidonibacter</taxon>
    </lineage>
</organism>
<dbReference type="GO" id="GO:0006537">
    <property type="term" value="P:glutamate biosynthetic process"/>
    <property type="evidence" value="ECO:0007669"/>
    <property type="project" value="InterPro"/>
</dbReference>
<dbReference type="KEGG" id="alp:LPB137_02215"/>
<dbReference type="STRING" id="1850254.LPB137_02215"/>
<dbReference type="AlphaFoldDB" id="A0A1P8KJK6"/>
<comment type="similarity">
    <text evidence="1 2">Belongs to the glutamate synthase family.</text>
</comment>
<evidence type="ECO:0000313" key="5">
    <source>
        <dbReference type="EMBL" id="APW64741.1"/>
    </source>
</evidence>
<reference evidence="5 6" key="1">
    <citation type="submission" date="2017-01" db="EMBL/GenBank/DDBJ databases">
        <title>Genome sequencing of Arcobacter sp. LPB0137.</title>
        <authorList>
            <person name="Lee G.-W."/>
            <person name="Yi H."/>
        </authorList>
    </citation>
    <scope>NUCLEOTIDE SEQUENCE [LARGE SCALE GENOMIC DNA]</scope>
    <source>
        <strain evidence="5 6">LPB0137</strain>
    </source>
</reference>
<dbReference type="InterPro" id="IPR002932">
    <property type="entry name" value="Glu_synthdom"/>
</dbReference>
<evidence type="ECO:0000256" key="3">
    <source>
        <dbReference type="SAM" id="Phobius"/>
    </source>
</evidence>
<dbReference type="OrthoDB" id="9758182at2"/>
<dbReference type="Proteomes" id="UP000186074">
    <property type="component" value="Chromosome"/>
</dbReference>
<dbReference type="SUPFAM" id="SSF51395">
    <property type="entry name" value="FMN-linked oxidoreductases"/>
    <property type="match status" value="1"/>
</dbReference>
<dbReference type="CDD" id="cd02808">
    <property type="entry name" value="GltS_FMN"/>
    <property type="match status" value="1"/>
</dbReference>
<dbReference type="EMBL" id="CP019070">
    <property type="protein sequence ID" value="APW64741.1"/>
    <property type="molecule type" value="Genomic_DNA"/>
</dbReference>
<dbReference type="Gene3D" id="3.20.20.70">
    <property type="entry name" value="Aldolase class I"/>
    <property type="match status" value="1"/>
</dbReference>
<evidence type="ECO:0000313" key="6">
    <source>
        <dbReference type="Proteomes" id="UP000186074"/>
    </source>
</evidence>
<feature type="transmembrane region" description="Helical" evidence="3">
    <location>
        <begin position="5"/>
        <end position="21"/>
    </location>
</feature>
<evidence type="ECO:0000259" key="4">
    <source>
        <dbReference type="Pfam" id="PF01645"/>
    </source>
</evidence>